<dbReference type="FunFam" id="3.30.200.20:FF:000454">
    <property type="entry name" value="Leucine-rich repeat receptor-like tyrosine-protein kinase PXC3"/>
    <property type="match status" value="1"/>
</dbReference>
<keyword evidence="5 14" id="KW-0732">Signal</keyword>
<dbReference type="PANTHER" id="PTHR48056:SF17">
    <property type="entry name" value="LEUCINE-RICH REPEAT RECEPTOR PROTEIN KINASE EMS1"/>
    <property type="match status" value="1"/>
</dbReference>
<evidence type="ECO:0000256" key="10">
    <source>
        <dbReference type="ARBA" id="ARBA00023136"/>
    </source>
</evidence>
<dbReference type="Gene3D" id="3.80.10.10">
    <property type="entry name" value="Ribonuclease Inhibitor"/>
    <property type="match status" value="5"/>
</dbReference>
<evidence type="ECO:0000256" key="7">
    <source>
        <dbReference type="ARBA" id="ARBA00022741"/>
    </source>
</evidence>
<dbReference type="Pfam" id="PF07714">
    <property type="entry name" value="PK_Tyr_Ser-Thr"/>
    <property type="match status" value="1"/>
</dbReference>
<dbReference type="InterPro" id="IPR001611">
    <property type="entry name" value="Leu-rich_rpt"/>
</dbReference>
<evidence type="ECO:0000256" key="11">
    <source>
        <dbReference type="ARBA" id="ARBA00023170"/>
    </source>
</evidence>
<evidence type="ECO:0000256" key="14">
    <source>
        <dbReference type="SAM" id="SignalP"/>
    </source>
</evidence>
<gene>
    <name evidence="16" type="ORF">HU200_019804</name>
</gene>
<feature type="domain" description="Protein kinase" evidence="15">
    <location>
        <begin position="670"/>
        <end position="943"/>
    </location>
</feature>
<dbReference type="Gene3D" id="1.10.510.10">
    <property type="entry name" value="Transferase(Phosphotransferase) domain 1"/>
    <property type="match status" value="1"/>
</dbReference>
<keyword evidence="6" id="KW-0677">Repeat</keyword>
<dbReference type="EMBL" id="JACEFO010001651">
    <property type="protein sequence ID" value="KAF8726342.1"/>
    <property type="molecule type" value="Genomic_DNA"/>
</dbReference>
<dbReference type="Pfam" id="PF13855">
    <property type="entry name" value="LRR_8"/>
    <property type="match status" value="3"/>
</dbReference>
<feature type="chain" id="PRO_5032373648" description="Protein kinase domain-containing protein" evidence="14">
    <location>
        <begin position="20"/>
        <end position="945"/>
    </location>
</feature>
<keyword evidence="17" id="KW-1185">Reference proteome</keyword>
<dbReference type="FunFam" id="1.10.510.10:FF:000388">
    <property type="entry name" value="Leucine-rich repeat receptor-like tyrosine-protein kinase PXC3"/>
    <property type="match status" value="1"/>
</dbReference>
<comment type="caution">
    <text evidence="16">The sequence shown here is derived from an EMBL/GenBank/DDBJ whole genome shotgun (WGS) entry which is preliminary data.</text>
</comment>
<dbReference type="InterPro" id="IPR001245">
    <property type="entry name" value="Ser-Thr/Tyr_kinase_cat_dom"/>
</dbReference>
<dbReference type="PANTHER" id="PTHR48056">
    <property type="entry name" value="LRR RECEPTOR-LIKE SERINE/THREONINE-PROTEIN KINASE-RELATED"/>
    <property type="match status" value="1"/>
</dbReference>
<dbReference type="GO" id="GO:0016020">
    <property type="term" value="C:membrane"/>
    <property type="evidence" value="ECO:0007669"/>
    <property type="project" value="UniProtKB-SubCell"/>
</dbReference>
<keyword evidence="12" id="KW-0325">Glycoprotein</keyword>
<evidence type="ECO:0000256" key="4">
    <source>
        <dbReference type="ARBA" id="ARBA00022692"/>
    </source>
</evidence>
<proteinExistence type="predicted"/>
<feature type="transmembrane region" description="Helical" evidence="13">
    <location>
        <begin position="597"/>
        <end position="623"/>
    </location>
</feature>
<keyword evidence="7" id="KW-0547">Nucleotide-binding</keyword>
<evidence type="ECO:0000313" key="17">
    <source>
        <dbReference type="Proteomes" id="UP000636709"/>
    </source>
</evidence>
<dbReference type="SUPFAM" id="SSF52058">
    <property type="entry name" value="L domain-like"/>
    <property type="match status" value="1"/>
</dbReference>
<dbReference type="PROSITE" id="PS50011">
    <property type="entry name" value="PROTEIN_KINASE_DOM"/>
    <property type="match status" value="1"/>
</dbReference>
<dbReference type="OrthoDB" id="4062651at2759"/>
<evidence type="ECO:0000256" key="1">
    <source>
        <dbReference type="ARBA" id="ARBA00004479"/>
    </source>
</evidence>
<dbReference type="InterPro" id="IPR032675">
    <property type="entry name" value="LRR_dom_sf"/>
</dbReference>
<keyword evidence="2" id="KW-0433">Leucine-rich repeat</keyword>
<organism evidence="16 17">
    <name type="scientific">Digitaria exilis</name>
    <dbReference type="NCBI Taxonomy" id="1010633"/>
    <lineage>
        <taxon>Eukaryota</taxon>
        <taxon>Viridiplantae</taxon>
        <taxon>Streptophyta</taxon>
        <taxon>Embryophyta</taxon>
        <taxon>Tracheophyta</taxon>
        <taxon>Spermatophyta</taxon>
        <taxon>Magnoliopsida</taxon>
        <taxon>Liliopsida</taxon>
        <taxon>Poales</taxon>
        <taxon>Poaceae</taxon>
        <taxon>PACMAD clade</taxon>
        <taxon>Panicoideae</taxon>
        <taxon>Panicodae</taxon>
        <taxon>Paniceae</taxon>
        <taxon>Anthephorinae</taxon>
        <taxon>Digitaria</taxon>
    </lineage>
</organism>
<dbReference type="SMART" id="SM00369">
    <property type="entry name" value="LRR_TYP"/>
    <property type="match status" value="8"/>
</dbReference>
<dbReference type="FunFam" id="3.80.10.10:FF:000512">
    <property type="entry name" value="Leucine-rich repeat receptor-like serine/threonine-protein kinase BAM3"/>
    <property type="match status" value="1"/>
</dbReference>
<evidence type="ECO:0000256" key="6">
    <source>
        <dbReference type="ARBA" id="ARBA00022737"/>
    </source>
</evidence>
<evidence type="ECO:0000256" key="5">
    <source>
        <dbReference type="ARBA" id="ARBA00022729"/>
    </source>
</evidence>
<dbReference type="InterPro" id="IPR003591">
    <property type="entry name" value="Leu-rich_rpt_typical-subtyp"/>
</dbReference>
<dbReference type="SUPFAM" id="SSF56112">
    <property type="entry name" value="Protein kinase-like (PK-like)"/>
    <property type="match status" value="1"/>
</dbReference>
<sequence length="945" mass="102102">MLVLLFFLFLFHPAPMASAADAPSSPELDKTQNSIMTNLSSIVGTNTWNSTIPVCNWPGVTCSRSGSGSSLVVTNIKLSNCGMSNKSIFASICSIDTLQSLDLSRNSFTDLGDLTSCRMKEGLRSLNLSSNRLSQPLSDLSQFLQLEVLDLSINHFTGGNLNTYLSSFRNLRSLNLSFNSFSGDVPTSMVGSLAELVLSGNQLSGSIPQGVFSYKNLTLLDLRQNYLIGSIPNKFNNISKLESLILSGNNLTGQIPLSLLHVTTLSRFAANQNNFTGPIPSNITNHVSMLDLSYNSLSGKIAPDFLSHPGLQTVDLTSNMLEGAIPRNLSRSLYRLRLGGNRLSGIIPSSICDGRGLTYLELNNNQLTGNIPSELGNCKNLSLLSLPSNKLQGLVPDAISSLDKLVVLNLQNNSLSGRIPNFSDLRSLSTLNLSHNSFTGQIPYGIFQLQKLSTLDLQGNNISGDIPVSISSSQSLIELNLANNVLTGTIPTMPTTLSTSLNLSHNNLSGSIPSSLGNLIELEILDLSYNGLSGEVPSSLRNLQSLTQLVLSYNDLSGSVPSFHQNVEISTVGNPGLTNGTGNNNDTPTTGKKKMHIVVIIVFSIAGALVGLCLLAAAVMMLLSKIIYRVEDEGLPAGESVPQIRNGCLITMNSIHTSAIEFMKAMEAVSNHQNIFLKTRFCTYYKAVMPNGTTYSVKKLNSSDKIFQIGNQEKFAREIEVLGKLTNSNVMVPMAYILTVGSAYLIYEHAYKGTVSDLLHGVQSDVIDWPSRYSIALGVAQGLTFLHGCTQPVLLLDLSTRTIHLKSKNEPQIGDIELYKIIDPSRSTGSFSTIAGTVGYIPPEYAYTMRLTMAGNVYSFGVILLELLTGKPSVTHGIELAKWALSLSARPDQREQILDTRISGASIAVHSQMLSVLNIALACVAFSPDARPKMRNVLRMLFNAK</sequence>
<dbReference type="FunFam" id="3.80.10.10:FF:000095">
    <property type="entry name" value="LRR receptor-like serine/threonine-protein kinase GSO1"/>
    <property type="match status" value="1"/>
</dbReference>
<dbReference type="AlphaFoldDB" id="A0A835F2T4"/>
<dbReference type="Pfam" id="PF13516">
    <property type="entry name" value="LRR_6"/>
    <property type="match status" value="1"/>
</dbReference>
<dbReference type="InterPro" id="IPR050647">
    <property type="entry name" value="Plant_LRR-RLKs"/>
</dbReference>
<reference evidence="16" key="1">
    <citation type="submission" date="2020-07" db="EMBL/GenBank/DDBJ databases">
        <title>Genome sequence and genetic diversity analysis of an under-domesticated orphan crop, white fonio (Digitaria exilis).</title>
        <authorList>
            <person name="Bennetzen J.L."/>
            <person name="Chen S."/>
            <person name="Ma X."/>
            <person name="Wang X."/>
            <person name="Yssel A.E.J."/>
            <person name="Chaluvadi S.R."/>
            <person name="Johnson M."/>
            <person name="Gangashetty P."/>
            <person name="Hamidou F."/>
            <person name="Sanogo M.D."/>
            <person name="Zwaenepoel A."/>
            <person name="Wallace J."/>
            <person name="Van De Peer Y."/>
            <person name="Van Deynze A."/>
        </authorList>
    </citation>
    <scope>NUCLEOTIDE SEQUENCE</scope>
    <source>
        <tissue evidence="16">Leaves</tissue>
    </source>
</reference>
<keyword evidence="10 13" id="KW-0472">Membrane</keyword>
<dbReference type="InterPro" id="IPR000719">
    <property type="entry name" value="Prot_kinase_dom"/>
</dbReference>
<dbReference type="GO" id="GO:0005524">
    <property type="term" value="F:ATP binding"/>
    <property type="evidence" value="ECO:0007669"/>
    <property type="project" value="UniProtKB-KW"/>
</dbReference>
<dbReference type="Proteomes" id="UP000636709">
    <property type="component" value="Unassembled WGS sequence"/>
</dbReference>
<keyword evidence="9 13" id="KW-1133">Transmembrane helix</keyword>
<evidence type="ECO:0000256" key="9">
    <source>
        <dbReference type="ARBA" id="ARBA00022989"/>
    </source>
</evidence>
<evidence type="ECO:0000256" key="2">
    <source>
        <dbReference type="ARBA" id="ARBA00022614"/>
    </source>
</evidence>
<dbReference type="GO" id="GO:0033612">
    <property type="term" value="F:receptor serine/threonine kinase binding"/>
    <property type="evidence" value="ECO:0007669"/>
    <property type="project" value="TreeGrafter"/>
</dbReference>
<dbReference type="InterPro" id="IPR011009">
    <property type="entry name" value="Kinase-like_dom_sf"/>
</dbReference>
<evidence type="ECO:0000256" key="13">
    <source>
        <dbReference type="SAM" id="Phobius"/>
    </source>
</evidence>
<keyword evidence="8" id="KW-0067">ATP-binding</keyword>
<dbReference type="PROSITE" id="PS51450">
    <property type="entry name" value="LRR"/>
    <property type="match status" value="4"/>
</dbReference>
<protein>
    <recommendedName>
        <fullName evidence="15">Protein kinase domain-containing protein</fullName>
    </recommendedName>
</protein>
<evidence type="ECO:0000256" key="3">
    <source>
        <dbReference type="ARBA" id="ARBA00022679"/>
    </source>
</evidence>
<accession>A0A835F2T4</accession>
<evidence type="ECO:0000259" key="15">
    <source>
        <dbReference type="PROSITE" id="PS50011"/>
    </source>
</evidence>
<dbReference type="GO" id="GO:0004672">
    <property type="term" value="F:protein kinase activity"/>
    <property type="evidence" value="ECO:0007669"/>
    <property type="project" value="InterPro"/>
</dbReference>
<keyword evidence="3" id="KW-0808">Transferase</keyword>
<dbReference type="SUPFAM" id="SSF52047">
    <property type="entry name" value="RNI-like"/>
    <property type="match status" value="1"/>
</dbReference>
<keyword evidence="4 13" id="KW-0812">Transmembrane</keyword>
<evidence type="ECO:0000313" key="16">
    <source>
        <dbReference type="EMBL" id="KAF8726342.1"/>
    </source>
</evidence>
<comment type="subcellular location">
    <subcellularLocation>
        <location evidence="1">Membrane</location>
        <topology evidence="1">Single-pass type I membrane protein</topology>
    </subcellularLocation>
</comment>
<dbReference type="Pfam" id="PF00560">
    <property type="entry name" value="LRR_1"/>
    <property type="match status" value="5"/>
</dbReference>
<name>A0A835F2T4_9POAL</name>
<feature type="signal peptide" evidence="14">
    <location>
        <begin position="1"/>
        <end position="19"/>
    </location>
</feature>
<keyword evidence="11" id="KW-0675">Receptor</keyword>
<dbReference type="FunFam" id="3.80.10.10:FF:000383">
    <property type="entry name" value="Leucine-rich repeat receptor protein kinase EMS1"/>
    <property type="match status" value="1"/>
</dbReference>
<evidence type="ECO:0000256" key="12">
    <source>
        <dbReference type="ARBA" id="ARBA00023180"/>
    </source>
</evidence>
<dbReference type="Gene3D" id="3.30.200.20">
    <property type="entry name" value="Phosphorylase Kinase, domain 1"/>
    <property type="match status" value="1"/>
</dbReference>
<evidence type="ECO:0000256" key="8">
    <source>
        <dbReference type="ARBA" id="ARBA00022840"/>
    </source>
</evidence>